<dbReference type="InterPro" id="IPR041376">
    <property type="entry name" value="Hfx_Cass5"/>
</dbReference>
<protein>
    <recommendedName>
        <fullName evidence="1">Integron Cassette Protein Hfx-Cass5 domain-containing protein</fullName>
    </recommendedName>
</protein>
<reference evidence="2 3" key="1">
    <citation type="journal article" date="2013" name="Genome Announc.">
        <title>Draft Genome Sequence of the Methanotrophic Gammaproteobacterium Methyloglobulus morosus DSM 22980 Strain KoM1.</title>
        <authorList>
            <person name="Poehlein A."/>
            <person name="Deutzmann J.S."/>
            <person name="Daniel R."/>
            <person name="Simeonova D.D."/>
        </authorList>
    </citation>
    <scope>NUCLEOTIDE SEQUENCE [LARGE SCALE GENOMIC DNA]</scope>
    <source>
        <strain evidence="2 3">KoM1</strain>
    </source>
</reference>
<proteinExistence type="predicted"/>
<sequence length="101" mass="11695">MENDNIAIIGIDESKRLYVTPMREEFPYIYRAAMQVNWDDNGKCLYSPVPSEWTYLQWFQQIIAAANSEYGVSLAISHGTQWESIDNDLKHQILTAMGYKT</sequence>
<dbReference type="EMBL" id="AYLO01000175">
    <property type="protein sequence ID" value="ESS66229.1"/>
    <property type="molecule type" value="Genomic_DNA"/>
</dbReference>
<dbReference type="AlphaFoldDB" id="V5BEQ7"/>
<name>V5BEQ7_9GAMM</name>
<dbReference type="Gene3D" id="2.20.20.40">
    <property type="entry name" value="Integron cassette protein"/>
    <property type="match status" value="1"/>
</dbReference>
<dbReference type="Gene3D" id="1.20.5.1210">
    <property type="entry name" value="Integron cassette protein helical domain"/>
    <property type="match status" value="1"/>
</dbReference>
<evidence type="ECO:0000313" key="2">
    <source>
        <dbReference type="EMBL" id="ESS66229.1"/>
    </source>
</evidence>
<comment type="caution">
    <text evidence="2">The sequence shown here is derived from an EMBL/GenBank/DDBJ whole genome shotgun (WGS) entry which is preliminary data.</text>
</comment>
<dbReference type="Proteomes" id="UP000017842">
    <property type="component" value="Unassembled WGS sequence"/>
</dbReference>
<accession>V5BEQ7</accession>
<keyword evidence="3" id="KW-1185">Reference proteome</keyword>
<dbReference type="Pfam" id="PF18287">
    <property type="entry name" value="Hfx_Cass5"/>
    <property type="match status" value="1"/>
</dbReference>
<gene>
    <name evidence="2" type="ORF">MGMO_201c00090</name>
</gene>
<evidence type="ECO:0000259" key="1">
    <source>
        <dbReference type="Pfam" id="PF18287"/>
    </source>
</evidence>
<feature type="domain" description="Integron Cassette Protein Hfx-Cass5" evidence="1">
    <location>
        <begin position="4"/>
        <end position="80"/>
    </location>
</feature>
<dbReference type="eggNOG" id="ENOG502ZJKQ">
    <property type="taxonomic scope" value="Bacteria"/>
</dbReference>
<evidence type="ECO:0000313" key="3">
    <source>
        <dbReference type="Proteomes" id="UP000017842"/>
    </source>
</evidence>
<organism evidence="2 3">
    <name type="scientific">Methyloglobulus morosus KoM1</name>
    <dbReference type="NCBI Taxonomy" id="1116472"/>
    <lineage>
        <taxon>Bacteria</taxon>
        <taxon>Pseudomonadati</taxon>
        <taxon>Pseudomonadota</taxon>
        <taxon>Gammaproteobacteria</taxon>
        <taxon>Methylococcales</taxon>
        <taxon>Methylococcaceae</taxon>
        <taxon>Methyloglobulus</taxon>
    </lineage>
</organism>